<dbReference type="EMBL" id="OZ075120">
    <property type="protein sequence ID" value="CAL4896748.1"/>
    <property type="molecule type" value="Genomic_DNA"/>
</dbReference>
<dbReference type="Proteomes" id="UP001497457">
    <property type="component" value="Chromosome 10rd"/>
</dbReference>
<organism evidence="3 4">
    <name type="scientific">Urochloa decumbens</name>
    <dbReference type="NCBI Taxonomy" id="240449"/>
    <lineage>
        <taxon>Eukaryota</taxon>
        <taxon>Viridiplantae</taxon>
        <taxon>Streptophyta</taxon>
        <taxon>Embryophyta</taxon>
        <taxon>Tracheophyta</taxon>
        <taxon>Spermatophyta</taxon>
        <taxon>Magnoliopsida</taxon>
        <taxon>Liliopsida</taxon>
        <taxon>Poales</taxon>
        <taxon>Poaceae</taxon>
        <taxon>PACMAD clade</taxon>
        <taxon>Panicoideae</taxon>
        <taxon>Panicodae</taxon>
        <taxon>Paniceae</taxon>
        <taxon>Melinidinae</taxon>
        <taxon>Urochloa</taxon>
    </lineage>
</organism>
<feature type="region of interest" description="Disordered" evidence="1">
    <location>
        <begin position="112"/>
        <end position="135"/>
    </location>
</feature>
<evidence type="ECO:0000313" key="3">
    <source>
        <dbReference type="EMBL" id="CAL4896748.1"/>
    </source>
</evidence>
<reference evidence="3" key="1">
    <citation type="submission" date="2024-10" db="EMBL/GenBank/DDBJ databases">
        <authorList>
            <person name="Ryan C."/>
        </authorList>
    </citation>
    <scope>NUCLEOTIDE SEQUENCE [LARGE SCALE GENOMIC DNA]</scope>
</reference>
<dbReference type="InterPro" id="IPR003034">
    <property type="entry name" value="SAP_dom"/>
</dbReference>
<accession>A0ABC8VUF5</accession>
<proteinExistence type="predicted"/>
<feature type="compositionally biased region" description="Basic residues" evidence="1">
    <location>
        <begin position="544"/>
        <end position="554"/>
    </location>
</feature>
<evidence type="ECO:0000259" key="2">
    <source>
        <dbReference type="PROSITE" id="PS50800"/>
    </source>
</evidence>
<evidence type="ECO:0000256" key="1">
    <source>
        <dbReference type="SAM" id="MobiDB-lite"/>
    </source>
</evidence>
<feature type="domain" description="SAP" evidence="2">
    <location>
        <begin position="12"/>
        <end position="46"/>
    </location>
</feature>
<feature type="region of interest" description="Disordered" evidence="1">
    <location>
        <begin position="449"/>
        <end position="473"/>
    </location>
</feature>
<protein>
    <recommendedName>
        <fullName evidence="2">SAP domain-containing protein</fullName>
    </recommendedName>
</protein>
<dbReference type="PROSITE" id="PS50800">
    <property type="entry name" value="SAP"/>
    <property type="match status" value="1"/>
</dbReference>
<gene>
    <name evidence="3" type="ORF">URODEC1_LOCUS6813</name>
</gene>
<feature type="compositionally biased region" description="Basic residues" evidence="1">
    <location>
        <begin position="114"/>
        <end position="123"/>
    </location>
</feature>
<name>A0ABC8VUF5_9POAL</name>
<feature type="region of interest" description="Disordered" evidence="1">
    <location>
        <begin position="535"/>
        <end position="563"/>
    </location>
</feature>
<evidence type="ECO:0000313" key="4">
    <source>
        <dbReference type="Proteomes" id="UP001497457"/>
    </source>
</evidence>
<keyword evidence="4" id="KW-1185">Reference proteome</keyword>
<dbReference type="AlphaFoldDB" id="A0ABC8VUF5"/>
<sequence length="716" mass="77308">MRRGAGRGGMEFAEMKRRELLELCRQHGLATRGSKADLAASLAGAISSATAAAAESVVEVVVGKGCLKRLGGNASDGTSGAAKKVRFALDEESEERARRRRSQLILQPVVTKTRERRKARKIHPPAAVSGRGQRRKCGDVVGNFSDEDVTGEVGADGPVTRSTMKAMCLCAHSGAENQNNSAETEKGREVVEAAIDRKQRQKTQENAMVLVAISHKGISREITQSSSSSSAAVLVCPSVEKKIGRRKKRDVAEEQAAEVQKSPKVVISCRTRSSSLAAIVIFPTDIGYKCRKTMGRPRAKEVATVVSRRGSQRKRDVGDDYVGHVTSGEVGADAPLTQPRAEVMNLCAEIGVESQNNSVDAEEELVVGAAFDSRKRKQKAQKNAESTSVNALAGVSLRRKRKSSLSASAVVENKRGWRKVGDYKGEPGAEEQAAQVQDLATTASPVVENDRNRGMSEDGVPAVQKSGRTTRAQSVAAATMLPIVTRNKVRKAEDVHPDVELPADLEVPRVDAPVTRSLRNRIIQVYNGRVKETHVGEKLEDKRKPGRPSTRRHQQLASSVKEGKQVVSPCELPALKQSMSNHPEADELVSSTNLETKRLCGFLVAKDLKVVHPLTLHTTNTSVENVVAKAEKEMGFTKSSSEDKRKNECGVSVSVDNDDKASAAKTELGVLDERTTGMHESVMDFQSVKGGDVGKQSAVRGAVRRSTRRCVLAGRI</sequence>